<dbReference type="SUPFAM" id="SSF69572">
    <property type="entry name" value="Activating enzymes of the ubiquitin-like proteins"/>
    <property type="match status" value="1"/>
</dbReference>
<gene>
    <name evidence="2" type="primary">SAE1_2</name>
    <name evidence="2" type="ORF">GOODEAATRI_020933</name>
</gene>
<accession>A0ABV0P6J8</accession>
<dbReference type="Pfam" id="PF00899">
    <property type="entry name" value="ThiF"/>
    <property type="match status" value="1"/>
</dbReference>
<dbReference type="InterPro" id="IPR035985">
    <property type="entry name" value="Ubiquitin-activating_enz"/>
</dbReference>
<sequence length="64" mass="7232">VSEESCRAQFLVPVSAQGQNRAQASLERAQNLNPMVEVHADPDRVEDKPDDFFLQFDVVSENTR</sequence>
<keyword evidence="3" id="KW-1185">Reference proteome</keyword>
<name>A0ABV0P6J8_9TELE</name>
<reference evidence="2 3" key="1">
    <citation type="submission" date="2021-06" db="EMBL/GenBank/DDBJ databases">
        <authorList>
            <person name="Palmer J.M."/>
        </authorList>
    </citation>
    <scope>NUCLEOTIDE SEQUENCE [LARGE SCALE GENOMIC DNA]</scope>
    <source>
        <strain evidence="2 3">GA_2019</strain>
        <tissue evidence="2">Muscle</tissue>
    </source>
</reference>
<comment type="caution">
    <text evidence="2">The sequence shown here is derived from an EMBL/GenBank/DDBJ whole genome shotgun (WGS) entry which is preliminary data.</text>
</comment>
<evidence type="ECO:0000313" key="2">
    <source>
        <dbReference type="EMBL" id="MEQ2179077.1"/>
    </source>
</evidence>
<evidence type="ECO:0000259" key="1">
    <source>
        <dbReference type="Pfam" id="PF00899"/>
    </source>
</evidence>
<dbReference type="InterPro" id="IPR000594">
    <property type="entry name" value="ThiF_NAD_FAD-bd"/>
</dbReference>
<organism evidence="2 3">
    <name type="scientific">Goodea atripinnis</name>
    <dbReference type="NCBI Taxonomy" id="208336"/>
    <lineage>
        <taxon>Eukaryota</taxon>
        <taxon>Metazoa</taxon>
        <taxon>Chordata</taxon>
        <taxon>Craniata</taxon>
        <taxon>Vertebrata</taxon>
        <taxon>Euteleostomi</taxon>
        <taxon>Actinopterygii</taxon>
        <taxon>Neopterygii</taxon>
        <taxon>Teleostei</taxon>
        <taxon>Neoteleostei</taxon>
        <taxon>Acanthomorphata</taxon>
        <taxon>Ovalentaria</taxon>
        <taxon>Atherinomorphae</taxon>
        <taxon>Cyprinodontiformes</taxon>
        <taxon>Goodeidae</taxon>
        <taxon>Goodea</taxon>
    </lineage>
</organism>
<proteinExistence type="predicted"/>
<feature type="non-terminal residue" evidence="2">
    <location>
        <position position="1"/>
    </location>
</feature>
<feature type="domain" description="THIF-type NAD/FAD binding fold" evidence="1">
    <location>
        <begin position="2"/>
        <end position="59"/>
    </location>
</feature>
<protein>
    <submittedName>
        <fullName evidence="2">SUMO-activating enzyme subunit 1</fullName>
    </submittedName>
</protein>
<dbReference type="EMBL" id="JAHRIO010061961">
    <property type="protein sequence ID" value="MEQ2179077.1"/>
    <property type="molecule type" value="Genomic_DNA"/>
</dbReference>
<evidence type="ECO:0000313" key="3">
    <source>
        <dbReference type="Proteomes" id="UP001476798"/>
    </source>
</evidence>
<dbReference type="Gene3D" id="3.40.50.720">
    <property type="entry name" value="NAD(P)-binding Rossmann-like Domain"/>
    <property type="match status" value="1"/>
</dbReference>
<dbReference type="Proteomes" id="UP001476798">
    <property type="component" value="Unassembled WGS sequence"/>
</dbReference>